<evidence type="ECO:0000313" key="7">
    <source>
        <dbReference type="EMBL" id="NHC15118.1"/>
    </source>
</evidence>
<dbReference type="InterPro" id="IPR052016">
    <property type="entry name" value="Bact_Sigma-Reg"/>
</dbReference>
<sequence>MPVQVGRELLPPGTPIDLSNCDREPIHIPGSVQPRGALLVLREPELHVLQASASAAALLGRLLDDLLDAPLADALGAGPAAEVARFASTFGDVRDRNPLELSLQVGGRSVGVDAILHRVRLDPDGPRAGSMLVVELEAAFGPRPFSFPNTYQAVRGAVAELNRATALQELYDLTAHSVKALTGFDRVMIYRYDADYNGEVVAEAREPELEPFLGLHYPASDIPRQARELYEKNWIRLIDDVGYVPSPISPTLNPLTGRPLDLTYSTLRSVSPIHVEYLRNMGVQASMSISLLRGDKLWGLIACHHYAGPHAPPYGVRAAAEFLGSTLSLRLGDRAEDEELHRALAARSTMAALTRATLDEDVSLTQALLAGPTLLDLVPADGLVVALEGEVTRVGKVPAPDVVERVVAWACDTGQDVVASEQLSAVAGLEVPEDVASGVLAVPLPEGQTVLWFRDEVTRSVDWGGNPHDKVTAQVEEEVIRLSPRKSFARWREVVRGRCEPWSAEQLQLAAQVRTTVVEALWARSRRAVRAAETLQRALLPGTLPDPAGWSIGARYSPSAGGRVGGDWYDAFELRDGRLALVLGDVAGHGLAAAGTMAQLRNALRAVLVESGDPAAALGRLDTLVEWLLPDALATAAVVVVDPRDGRGSAAAAGHPAPIVLAPDCAPAQLELAAGPPLGVGLGAPAAVALELPPGACLCLYSDGMVERRSESLDVGLARLQRNLASSDIDEVFLRTRDPESEDDATLLILKREPHLPG</sequence>
<keyword evidence="5" id="KW-0675">Receptor</keyword>
<protein>
    <submittedName>
        <fullName evidence="7">SpoIIE family protein phosphatase</fullName>
    </submittedName>
</protein>
<evidence type="ECO:0000256" key="4">
    <source>
        <dbReference type="ARBA" id="ARBA00022991"/>
    </source>
</evidence>
<dbReference type="InterPro" id="IPR029016">
    <property type="entry name" value="GAF-like_dom_sf"/>
</dbReference>
<dbReference type="InterPro" id="IPR043150">
    <property type="entry name" value="Phytochrome_PHY_sf"/>
</dbReference>
<reference evidence="7 8" key="1">
    <citation type="submission" date="2020-03" db="EMBL/GenBank/DDBJ databases">
        <title>Two novel Motilibacter sp.</title>
        <authorList>
            <person name="Liu S."/>
        </authorList>
    </citation>
    <scope>NUCLEOTIDE SEQUENCE [LARGE SCALE GENOMIC DNA]</scope>
    <source>
        <strain evidence="7 8">E257</strain>
    </source>
</reference>
<keyword evidence="8" id="KW-1185">Reference proteome</keyword>
<dbReference type="PROSITE" id="PS50046">
    <property type="entry name" value="PHYTOCHROME_2"/>
    <property type="match status" value="1"/>
</dbReference>
<comment type="caution">
    <text evidence="7">The sequence shown here is derived from an EMBL/GenBank/DDBJ whole genome shotgun (WGS) entry which is preliminary data.</text>
</comment>
<name>A0ABX0GVZ3_9ACTN</name>
<dbReference type="Gene3D" id="3.30.450.270">
    <property type="match status" value="1"/>
</dbReference>
<proteinExistence type="predicted"/>
<dbReference type="Pfam" id="PF07228">
    <property type="entry name" value="SpoIIE"/>
    <property type="match status" value="1"/>
</dbReference>
<evidence type="ECO:0000256" key="1">
    <source>
        <dbReference type="ARBA" id="ARBA00022543"/>
    </source>
</evidence>
<keyword evidence="2" id="KW-0716">Sensory transduction</keyword>
<dbReference type="PRINTS" id="PR01033">
    <property type="entry name" value="PHYTOCHROME"/>
</dbReference>
<dbReference type="InterPro" id="IPR001932">
    <property type="entry name" value="PPM-type_phosphatase-like_dom"/>
</dbReference>
<dbReference type="SUPFAM" id="SSF55785">
    <property type="entry name" value="PYP-like sensor domain (PAS domain)"/>
    <property type="match status" value="1"/>
</dbReference>
<dbReference type="InterPro" id="IPR013515">
    <property type="entry name" value="Phytochrome_cen-reg"/>
</dbReference>
<evidence type="ECO:0000256" key="5">
    <source>
        <dbReference type="ARBA" id="ARBA00023170"/>
    </source>
</evidence>
<evidence type="ECO:0000256" key="2">
    <source>
        <dbReference type="ARBA" id="ARBA00022606"/>
    </source>
</evidence>
<dbReference type="InterPro" id="IPR035965">
    <property type="entry name" value="PAS-like_dom_sf"/>
</dbReference>
<dbReference type="Pfam" id="PF00360">
    <property type="entry name" value="PHY"/>
    <property type="match status" value="1"/>
</dbReference>
<dbReference type="Proteomes" id="UP000800981">
    <property type="component" value="Unassembled WGS sequence"/>
</dbReference>
<dbReference type="InterPro" id="IPR001294">
    <property type="entry name" value="Phytochrome"/>
</dbReference>
<dbReference type="InterPro" id="IPR013654">
    <property type="entry name" value="PAS_2"/>
</dbReference>
<dbReference type="Pfam" id="PF01590">
    <property type="entry name" value="GAF"/>
    <property type="match status" value="1"/>
</dbReference>
<dbReference type="Gene3D" id="3.60.40.10">
    <property type="entry name" value="PPM-type phosphatase domain"/>
    <property type="match status" value="1"/>
</dbReference>
<keyword evidence="1" id="KW-0600">Photoreceptor protein</keyword>
<evidence type="ECO:0000313" key="8">
    <source>
        <dbReference type="Proteomes" id="UP000800981"/>
    </source>
</evidence>
<dbReference type="EMBL" id="JAANNP010000016">
    <property type="protein sequence ID" value="NHC15118.1"/>
    <property type="molecule type" value="Genomic_DNA"/>
</dbReference>
<keyword evidence="4" id="KW-0157">Chromophore</keyword>
<dbReference type="InterPro" id="IPR016132">
    <property type="entry name" value="Phyto_chromo_attachment"/>
</dbReference>
<dbReference type="Gene3D" id="3.30.450.40">
    <property type="match status" value="1"/>
</dbReference>
<evidence type="ECO:0000259" key="6">
    <source>
        <dbReference type="PROSITE" id="PS50046"/>
    </source>
</evidence>
<dbReference type="InterPro" id="IPR036457">
    <property type="entry name" value="PPM-type-like_dom_sf"/>
</dbReference>
<gene>
    <name evidence="7" type="ORF">G9H71_15115</name>
</gene>
<feature type="domain" description="Phytochrome chromophore attachment site" evidence="6">
    <location>
        <begin position="166"/>
        <end position="325"/>
    </location>
</feature>
<keyword evidence="3" id="KW-0378">Hydrolase</keyword>
<evidence type="ECO:0000256" key="3">
    <source>
        <dbReference type="ARBA" id="ARBA00022801"/>
    </source>
</evidence>
<dbReference type="Gene3D" id="3.30.450.20">
    <property type="entry name" value="PAS domain"/>
    <property type="match status" value="1"/>
</dbReference>
<dbReference type="Pfam" id="PF08446">
    <property type="entry name" value="PAS_2"/>
    <property type="match status" value="1"/>
</dbReference>
<dbReference type="PANTHER" id="PTHR43156">
    <property type="entry name" value="STAGE II SPORULATION PROTEIN E-RELATED"/>
    <property type="match status" value="1"/>
</dbReference>
<dbReference type="SMART" id="SM00331">
    <property type="entry name" value="PP2C_SIG"/>
    <property type="match status" value="1"/>
</dbReference>
<dbReference type="InterPro" id="IPR003018">
    <property type="entry name" value="GAF"/>
</dbReference>
<dbReference type="SUPFAM" id="SSF55781">
    <property type="entry name" value="GAF domain-like"/>
    <property type="match status" value="2"/>
</dbReference>
<dbReference type="SMART" id="SM00065">
    <property type="entry name" value="GAF"/>
    <property type="match status" value="1"/>
</dbReference>
<dbReference type="PANTHER" id="PTHR43156:SF2">
    <property type="entry name" value="STAGE II SPORULATION PROTEIN E"/>
    <property type="match status" value="1"/>
</dbReference>
<organism evidence="7 8">
    <name type="scientific">Motilibacter deserti</name>
    <dbReference type="NCBI Taxonomy" id="2714956"/>
    <lineage>
        <taxon>Bacteria</taxon>
        <taxon>Bacillati</taxon>
        <taxon>Actinomycetota</taxon>
        <taxon>Actinomycetes</taxon>
        <taxon>Motilibacterales</taxon>
        <taxon>Motilibacteraceae</taxon>
        <taxon>Motilibacter</taxon>
    </lineage>
</organism>
<accession>A0ABX0GVZ3</accession>